<evidence type="ECO:0000256" key="6">
    <source>
        <dbReference type="ARBA" id="ARBA00022989"/>
    </source>
</evidence>
<evidence type="ECO:0000313" key="13">
    <source>
        <dbReference type="Proteomes" id="UP001243330"/>
    </source>
</evidence>
<dbReference type="EMBL" id="JAQOWY010000423">
    <property type="protein sequence ID" value="KAK1842283.1"/>
    <property type="molecule type" value="Genomic_DNA"/>
</dbReference>
<evidence type="ECO:0000256" key="7">
    <source>
        <dbReference type="ARBA" id="ARBA00023136"/>
    </source>
</evidence>
<feature type="transmembrane region" description="Helical" evidence="9">
    <location>
        <begin position="1444"/>
        <end position="1470"/>
    </location>
</feature>
<dbReference type="SUPFAM" id="SSF52540">
    <property type="entry name" value="P-loop containing nucleoside triphosphate hydrolases"/>
    <property type="match status" value="1"/>
</dbReference>
<keyword evidence="3 9" id="KW-0812">Transmembrane</keyword>
<feature type="region of interest" description="Disordered" evidence="8">
    <location>
        <begin position="557"/>
        <end position="585"/>
    </location>
</feature>
<keyword evidence="7 9" id="KW-0472">Membrane</keyword>
<dbReference type="PANTHER" id="PTHR42678">
    <property type="entry name" value="AMIDASE"/>
    <property type="match status" value="1"/>
</dbReference>
<evidence type="ECO:0000256" key="8">
    <source>
        <dbReference type="SAM" id="MobiDB-lite"/>
    </source>
</evidence>
<dbReference type="Gene3D" id="3.90.1300.10">
    <property type="entry name" value="Amidase signature (AS) domain"/>
    <property type="match status" value="1"/>
</dbReference>
<evidence type="ECO:0000256" key="10">
    <source>
        <dbReference type="SAM" id="SignalP"/>
    </source>
</evidence>
<name>A0AAD9EBP8_9PEZI</name>
<dbReference type="SMART" id="SM00382">
    <property type="entry name" value="AAA"/>
    <property type="match status" value="1"/>
</dbReference>
<dbReference type="InterPro" id="IPR017871">
    <property type="entry name" value="ABC_transporter-like_CS"/>
</dbReference>
<dbReference type="GO" id="GO:0005524">
    <property type="term" value="F:ATP binding"/>
    <property type="evidence" value="ECO:0007669"/>
    <property type="project" value="UniProtKB-KW"/>
</dbReference>
<feature type="signal peptide" evidence="10">
    <location>
        <begin position="1"/>
        <end position="18"/>
    </location>
</feature>
<dbReference type="PANTHER" id="PTHR42678:SF37">
    <property type="entry name" value="AMIDASE C869.01-RELATED"/>
    <property type="match status" value="1"/>
</dbReference>
<dbReference type="InterPro" id="IPR023631">
    <property type="entry name" value="Amidase_dom"/>
</dbReference>
<dbReference type="InterPro" id="IPR003593">
    <property type="entry name" value="AAA+_ATPase"/>
</dbReference>
<feature type="transmembrane region" description="Helical" evidence="9">
    <location>
        <begin position="1476"/>
        <end position="1497"/>
    </location>
</feature>
<feature type="compositionally biased region" description="Polar residues" evidence="8">
    <location>
        <begin position="572"/>
        <end position="583"/>
    </location>
</feature>
<keyword evidence="2" id="KW-0813">Transport</keyword>
<gene>
    <name evidence="12" type="ORF">CCHR01_15096</name>
</gene>
<evidence type="ECO:0000313" key="12">
    <source>
        <dbReference type="EMBL" id="KAK1842283.1"/>
    </source>
</evidence>
<reference evidence="12" key="1">
    <citation type="submission" date="2023-01" db="EMBL/GenBank/DDBJ databases">
        <title>Colletotrichum chrysophilum M932 genome sequence.</title>
        <authorList>
            <person name="Baroncelli R."/>
        </authorList>
    </citation>
    <scope>NUCLEOTIDE SEQUENCE</scope>
    <source>
        <strain evidence="12">M932</strain>
    </source>
</reference>
<feature type="transmembrane region" description="Helical" evidence="9">
    <location>
        <begin position="1586"/>
        <end position="1607"/>
    </location>
</feature>
<dbReference type="GO" id="GO:0016887">
    <property type="term" value="F:ATP hydrolysis activity"/>
    <property type="evidence" value="ECO:0007669"/>
    <property type="project" value="InterPro"/>
</dbReference>
<dbReference type="SUPFAM" id="SSF75304">
    <property type="entry name" value="Amidase signature (AS) enzymes"/>
    <property type="match status" value="1"/>
</dbReference>
<feature type="transmembrane region" description="Helical" evidence="9">
    <location>
        <begin position="1509"/>
        <end position="1531"/>
    </location>
</feature>
<dbReference type="CDD" id="cd03213">
    <property type="entry name" value="ABCG_EPDR"/>
    <property type="match status" value="1"/>
</dbReference>
<evidence type="ECO:0000256" key="3">
    <source>
        <dbReference type="ARBA" id="ARBA00022692"/>
    </source>
</evidence>
<dbReference type="GO" id="GO:0140359">
    <property type="term" value="F:ABC-type transporter activity"/>
    <property type="evidence" value="ECO:0007669"/>
    <property type="project" value="InterPro"/>
</dbReference>
<dbReference type="InterPro" id="IPR013525">
    <property type="entry name" value="ABC2_TM"/>
</dbReference>
<dbReference type="GO" id="GO:0016020">
    <property type="term" value="C:membrane"/>
    <property type="evidence" value="ECO:0007669"/>
    <property type="project" value="UniProtKB-SubCell"/>
</dbReference>
<dbReference type="InterPro" id="IPR003439">
    <property type="entry name" value="ABC_transporter-like_ATP-bd"/>
</dbReference>
<protein>
    <submittedName>
        <fullName evidence="12">ATP-binding cassette sub-family g member 2</fullName>
    </submittedName>
</protein>
<dbReference type="Proteomes" id="UP001243330">
    <property type="component" value="Unassembled WGS sequence"/>
</dbReference>
<evidence type="ECO:0000256" key="2">
    <source>
        <dbReference type="ARBA" id="ARBA00022448"/>
    </source>
</evidence>
<proteinExistence type="predicted"/>
<keyword evidence="5 12" id="KW-0067">ATP-binding</keyword>
<keyword evidence="6 9" id="KW-1133">Transmembrane helix</keyword>
<organism evidence="12 13">
    <name type="scientific">Colletotrichum chrysophilum</name>
    <dbReference type="NCBI Taxonomy" id="1836956"/>
    <lineage>
        <taxon>Eukaryota</taxon>
        <taxon>Fungi</taxon>
        <taxon>Dikarya</taxon>
        <taxon>Ascomycota</taxon>
        <taxon>Pezizomycotina</taxon>
        <taxon>Sordariomycetes</taxon>
        <taxon>Hypocreomycetidae</taxon>
        <taxon>Glomerellales</taxon>
        <taxon>Glomerellaceae</taxon>
        <taxon>Colletotrichum</taxon>
        <taxon>Colletotrichum gloeosporioides species complex</taxon>
    </lineage>
</organism>
<feature type="domain" description="ABC transporter" evidence="11">
    <location>
        <begin position="1026"/>
        <end position="1265"/>
    </location>
</feature>
<feature type="transmembrane region" description="Helical" evidence="9">
    <location>
        <begin position="1406"/>
        <end position="1423"/>
    </location>
</feature>
<dbReference type="FunFam" id="3.40.50.300:FF:000367">
    <property type="entry name" value="ABC transporter G family member 24"/>
    <property type="match status" value="1"/>
</dbReference>
<dbReference type="InterPro" id="IPR036928">
    <property type="entry name" value="AS_sf"/>
</dbReference>
<accession>A0AAD9EBP8</accession>
<evidence type="ECO:0000259" key="11">
    <source>
        <dbReference type="PROSITE" id="PS50893"/>
    </source>
</evidence>
<dbReference type="Pfam" id="PF00005">
    <property type="entry name" value="ABC_tran"/>
    <property type="match status" value="1"/>
</dbReference>
<comment type="subcellular location">
    <subcellularLocation>
        <location evidence="1">Membrane</location>
        <topology evidence="1">Multi-pass membrane protein</topology>
    </subcellularLocation>
</comment>
<comment type="caution">
    <text evidence="12">The sequence shown here is derived from an EMBL/GenBank/DDBJ whole genome shotgun (WGS) entry which is preliminary data.</text>
</comment>
<dbReference type="Pfam" id="PF01425">
    <property type="entry name" value="Amidase"/>
    <property type="match status" value="1"/>
</dbReference>
<dbReference type="Pfam" id="PF01061">
    <property type="entry name" value="ABC2_membrane"/>
    <property type="match status" value="1"/>
</dbReference>
<sequence length="1613" mass="175481">MRRSAAVLAAVQASLVCGADFAWPRNSSIESPSVFPLLQNAGTADLFPMPSCGNFILHEATIDQMKAAMEAGTVTSQQLVACYLQRTYQTQEYVHSILQINPDVFQIAAQMDAERKAGKVRGPLHGIPFTVKDNIATKDNMETTAGSWALMGSIVPRDAHVVARLRDAGAVLLGKAALSEWADMRSNNYSEGYSARGGQCRSPYNLTLTPGGSSTGSAVGVAANAITFSLGTETDGSVINPAMRNCVVGFKPTVGLTSRAGEHQDTVGTFGRTVRDAVYAFDSIFGVDHRDNYTLAQEGRTPENGYTQFLSTKESLKGATFGIPWNSFWVYTDDEQRGILVAMLDLLTSAGATIINNTEITDYERIVSPDGWNWDYGTTRGYANESEYTVVKVDFYNNINTYLSELENTNIRSIEDIVQFNYDNDGTEGGNPWPLGHPAFYSGQDGFLASLASKGIKDETYNQALEFTQRSTRNGIDAALTSTNGTKLSGLLVPPDVGQSYQIAAQAGYPMITLPVGVHSNSGMGFGLAIMQTAFGEAELVKWGSAIEDLQLTTEGNPYKRTLPTWSEDRQGSSPQDKPSSAMTEEVLQWQGVSSCSVARYVSMQTAGGKDSCTAQLLSRTTKSPNMSRDFLSLGAAGHLPQDPYLPQVDPEGPSFLDTAACLCALRTTGDDNSEAAWHCIGNQTQGVYTTNSGKWFPTVNGGNAVDGKVDDLSNGPNTNKPMRLSSGSLTDLTNDDGLSVYDQACTGTNRPSFSATFYAAWSEIQSNQQPKSAAPCYRPDGQAVPIRIVEAADWNANGCAPGFLCENNTVNSLPQYCPPADQCQMARLASMTCMVNGQNFPMGPFEPVVCQQGYYCPPPGVEKIQCPKGTYCQPGATSPTPCLTGSRCEAGATYELFLVPLVVLILVDVLVIMGIIVHALRKRVKDYRSDHASNMKRPSISGVKAQITGYKALQHDTDHEMLPMSATYTPNRTDTHGTGFQAALDYDHHQWTAGAQPKEEVNPQLLKFVESMRRATDATNLGLSFSYTDLSFQPKKSKKMILQNVTGSIDRGTLTAVMGGSGAGKSTFVNVLMGKTKHTGGMVAVNSSPDKLKRYKKLIGYVPQDDIVLPELTVYENIIHSAKIRLPRTWSTDDIEAHVTSVIDCLELSHVRNSLVGTVGRPVISGGQRKRVSIGMELASAPMAIFLDEPTSGLDATAASSLMRTLKAVARLGISIIVIIHQPRSEIFQLFDNLILLGNGQTIYEGPQAEVQNYFQNIGFDFPEHSNHGDVVTDIITGNGRIYKHIGEISKDSLISNWASHHQMNRPGGKEHHTSTMMNNSGMHEAIKHRGAPFFKQLWLCLRRAMVQQYRAKSAFWAEMGLAALAGFLLGLAEHSKKGILFVGTFQGPYSILSTAVDIKSAPELALLVAIAIGLVSGAPGVKSFSEELLVHRREAEAGHNRLAYFLAKLISVVPRMFFGCLHFSTFVLLLTVPVINWGLAFLANFLYFYCIYGLANIVSMVVRREDAPLLATMISLITAILSGAAPPLAKVKEWKLEWLWRASPGVWLAEVYFGQLVSPFADIFDVDKAADATGFHLHWLWRNMGTLVAIGTIYRIIAFLGLWALGHRQRS</sequence>
<keyword evidence="4" id="KW-0547">Nucleotide-binding</keyword>
<feature type="transmembrane region" description="Helical" evidence="9">
    <location>
        <begin position="897"/>
        <end position="921"/>
    </location>
</feature>
<evidence type="ECO:0000256" key="9">
    <source>
        <dbReference type="SAM" id="Phobius"/>
    </source>
</evidence>
<dbReference type="PROSITE" id="PS50893">
    <property type="entry name" value="ABC_TRANSPORTER_2"/>
    <property type="match status" value="1"/>
</dbReference>
<dbReference type="InterPro" id="IPR027417">
    <property type="entry name" value="P-loop_NTPase"/>
</dbReference>
<dbReference type="PROSITE" id="PS00211">
    <property type="entry name" value="ABC_TRANSPORTER_1"/>
    <property type="match status" value="1"/>
</dbReference>
<evidence type="ECO:0000256" key="5">
    <source>
        <dbReference type="ARBA" id="ARBA00022840"/>
    </source>
</evidence>
<evidence type="ECO:0000256" key="4">
    <source>
        <dbReference type="ARBA" id="ARBA00022741"/>
    </source>
</evidence>
<feature type="transmembrane region" description="Helical" evidence="9">
    <location>
        <begin position="1355"/>
        <end position="1374"/>
    </location>
</feature>
<keyword evidence="10" id="KW-0732">Signal</keyword>
<keyword evidence="13" id="KW-1185">Reference proteome</keyword>
<evidence type="ECO:0000256" key="1">
    <source>
        <dbReference type="ARBA" id="ARBA00004141"/>
    </source>
</evidence>
<dbReference type="Gene3D" id="3.40.50.300">
    <property type="entry name" value="P-loop containing nucleotide triphosphate hydrolases"/>
    <property type="match status" value="1"/>
</dbReference>
<feature type="chain" id="PRO_5042196173" evidence="10">
    <location>
        <begin position="19"/>
        <end position="1613"/>
    </location>
</feature>